<reference evidence="1 2" key="1">
    <citation type="journal article" date="2012" name="J. Am. Chem. Soc.">
        <title>Bacterial biosynthesis and maturation of the didemnin anti-cancer agents.</title>
        <authorList>
            <person name="Xu Y."/>
            <person name="Kersten R.D."/>
            <person name="Nam S.J."/>
            <person name="Lu L."/>
            <person name="Al-Suwailem A.M."/>
            <person name="Zheng H."/>
            <person name="Fenical W."/>
            <person name="Dorrestein P.C."/>
            <person name="Moore B.S."/>
            <person name="Qian P.Y."/>
        </authorList>
    </citation>
    <scope>NUCLEOTIDE SEQUENCE [LARGE SCALE GENOMIC DNA]</scope>
    <source>
        <strain evidence="1 2">KA081020-065</strain>
    </source>
</reference>
<evidence type="ECO:0000313" key="2">
    <source>
        <dbReference type="Proteomes" id="UP000005258"/>
    </source>
</evidence>
<proteinExistence type="predicted"/>
<dbReference type="KEGG" id="tmo:TMO_0072"/>
<organism evidence="1 2">
    <name type="scientific">Tistrella mobilis (strain KA081020-065)</name>
    <dbReference type="NCBI Taxonomy" id="1110502"/>
    <lineage>
        <taxon>Bacteria</taxon>
        <taxon>Pseudomonadati</taxon>
        <taxon>Pseudomonadota</taxon>
        <taxon>Alphaproteobacteria</taxon>
        <taxon>Geminicoccales</taxon>
        <taxon>Geminicoccaceae</taxon>
        <taxon>Tistrella</taxon>
    </lineage>
</organism>
<dbReference type="EMBL" id="CP003236">
    <property type="protein sequence ID" value="AFK51911.1"/>
    <property type="molecule type" value="Genomic_DNA"/>
</dbReference>
<dbReference type="Proteomes" id="UP000005258">
    <property type="component" value="Chromosome"/>
</dbReference>
<accession>I3TGM3</accession>
<keyword evidence="2" id="KW-1185">Reference proteome</keyword>
<name>I3TGM3_TISMK</name>
<sequence>MNRSEIEAWTSAHAADLAKAAEHPEAIHHLLSQPSAGQLAYRAIGFAAEAEGAIAAGADDVARRKLLTCSLLCAVSLKLLREGKR</sequence>
<dbReference type="HOGENOM" id="CLU_2511676_0_0_5"/>
<dbReference type="RefSeq" id="WP_014743591.1">
    <property type="nucleotide sequence ID" value="NC_017956.1"/>
</dbReference>
<gene>
    <name evidence="1" type="ordered locus">TMO_0072</name>
</gene>
<dbReference type="STRING" id="1110502.TMO_0072"/>
<dbReference type="AlphaFoldDB" id="I3TGM3"/>
<evidence type="ECO:0000313" key="1">
    <source>
        <dbReference type="EMBL" id="AFK51911.1"/>
    </source>
</evidence>
<protein>
    <submittedName>
        <fullName evidence="1">Uncharacterized protein</fullName>
    </submittedName>
</protein>